<keyword evidence="3" id="KW-1185">Reference proteome</keyword>
<dbReference type="PANTHER" id="PTHR30005:SF0">
    <property type="entry name" value="RETROGRADE REGULATION PROTEIN 2"/>
    <property type="match status" value="1"/>
</dbReference>
<sequence>MTVFDKVSNDKKLKIAAIDIGSNAARMQISTVLHDEEVVSFKKVEYVRFPLRLGHDVFTFGALTPESIDRTTKLMQVYKLLIELHEVEAYMACATSAMRESGNGHEVAGHIKAVTGIPIHIIDGQKEAELINNVVVQALDDRQFLHIDVGGGSTELNLYINRQKINSKSFKIGSVRLLEGKETKGAWKKMESWIEENVDQSREVIAVGTGGNISKLFNLVSKLSETSTTLAEIKRMKEYIAGFTLDDRINKLRLNADRADVIVPAAEIYICAMEWAGAQQIVVPDLGLKDGIIQLVYEQLCKRKKRK</sequence>
<reference evidence="3" key="1">
    <citation type="journal article" date="2019" name="Int. J. Syst. Evol. Microbiol.">
        <title>The Global Catalogue of Microorganisms (GCM) 10K type strain sequencing project: providing services to taxonomists for standard genome sequencing and annotation.</title>
        <authorList>
            <consortium name="The Broad Institute Genomics Platform"/>
            <consortium name="The Broad Institute Genome Sequencing Center for Infectious Disease"/>
            <person name="Wu L."/>
            <person name="Ma J."/>
        </authorList>
    </citation>
    <scope>NUCLEOTIDE SEQUENCE [LARGE SCALE GENOMIC DNA]</scope>
    <source>
        <strain evidence="3">JCM 17927</strain>
    </source>
</reference>
<dbReference type="Proteomes" id="UP001501175">
    <property type="component" value="Unassembled WGS sequence"/>
</dbReference>
<dbReference type="Gene3D" id="3.30.420.150">
    <property type="entry name" value="Exopolyphosphatase. Domain 2"/>
    <property type="match status" value="1"/>
</dbReference>
<dbReference type="InterPro" id="IPR043129">
    <property type="entry name" value="ATPase_NBD"/>
</dbReference>
<dbReference type="InterPro" id="IPR050273">
    <property type="entry name" value="GppA/Ppx_hydrolase"/>
</dbReference>
<organism evidence="2 3">
    <name type="scientific">Nibrella saemangeumensis</name>
    <dbReference type="NCBI Taxonomy" id="1084526"/>
    <lineage>
        <taxon>Bacteria</taxon>
        <taxon>Pseudomonadati</taxon>
        <taxon>Bacteroidota</taxon>
        <taxon>Cytophagia</taxon>
        <taxon>Cytophagales</taxon>
        <taxon>Spirosomataceae</taxon>
        <taxon>Nibrella</taxon>
    </lineage>
</organism>
<accession>A0ABP8NDJ8</accession>
<dbReference type="Pfam" id="PF02541">
    <property type="entry name" value="Ppx-GppA"/>
    <property type="match status" value="1"/>
</dbReference>
<feature type="domain" description="Ppx/GppA phosphatase N-terminal" evidence="1">
    <location>
        <begin position="41"/>
        <end position="293"/>
    </location>
</feature>
<dbReference type="PANTHER" id="PTHR30005">
    <property type="entry name" value="EXOPOLYPHOSPHATASE"/>
    <property type="match status" value="1"/>
</dbReference>
<dbReference type="InterPro" id="IPR003695">
    <property type="entry name" value="Ppx_GppA_N"/>
</dbReference>
<evidence type="ECO:0000313" key="3">
    <source>
        <dbReference type="Proteomes" id="UP001501175"/>
    </source>
</evidence>
<name>A0ABP8NDJ8_9BACT</name>
<comment type="caution">
    <text evidence="2">The sequence shown here is derived from an EMBL/GenBank/DDBJ whole genome shotgun (WGS) entry which is preliminary data.</text>
</comment>
<proteinExistence type="predicted"/>
<dbReference type="EMBL" id="BAABHD010000077">
    <property type="protein sequence ID" value="GAA4464580.1"/>
    <property type="molecule type" value="Genomic_DNA"/>
</dbReference>
<dbReference type="CDD" id="cd24006">
    <property type="entry name" value="ASKHA_NBD_PPX_GppA"/>
    <property type="match status" value="1"/>
</dbReference>
<evidence type="ECO:0000259" key="1">
    <source>
        <dbReference type="Pfam" id="PF02541"/>
    </source>
</evidence>
<evidence type="ECO:0000313" key="2">
    <source>
        <dbReference type="EMBL" id="GAA4464580.1"/>
    </source>
</evidence>
<dbReference type="SUPFAM" id="SSF53067">
    <property type="entry name" value="Actin-like ATPase domain"/>
    <property type="match status" value="2"/>
</dbReference>
<dbReference type="Gene3D" id="3.30.420.40">
    <property type="match status" value="1"/>
</dbReference>
<protein>
    <submittedName>
        <fullName evidence="2">Rod shape-determining protein</fullName>
    </submittedName>
</protein>
<gene>
    <name evidence="2" type="ORF">GCM10023189_44070</name>
</gene>